<dbReference type="GO" id="GO:0042545">
    <property type="term" value="P:cell wall modification"/>
    <property type="evidence" value="ECO:0007669"/>
    <property type="project" value="UniProtKB-UniRule"/>
</dbReference>
<comment type="catalytic activity">
    <reaction evidence="10 12">
        <text>[(1-&gt;4)-alpha-D-galacturonosyl methyl ester](n) + n H2O = [(1-&gt;4)-alpha-D-galacturonosyl](n) + n methanol + n H(+)</text>
        <dbReference type="Rhea" id="RHEA:22380"/>
        <dbReference type="Rhea" id="RHEA-COMP:14570"/>
        <dbReference type="Rhea" id="RHEA-COMP:14573"/>
        <dbReference type="ChEBI" id="CHEBI:15377"/>
        <dbReference type="ChEBI" id="CHEBI:15378"/>
        <dbReference type="ChEBI" id="CHEBI:17790"/>
        <dbReference type="ChEBI" id="CHEBI:140522"/>
        <dbReference type="ChEBI" id="CHEBI:140523"/>
        <dbReference type="EC" id="3.1.1.11"/>
    </reaction>
</comment>
<proteinExistence type="inferred from homology"/>
<evidence type="ECO:0000256" key="6">
    <source>
        <dbReference type="ARBA" id="ARBA00022512"/>
    </source>
</evidence>
<comment type="pathway">
    <text evidence="2 12">Glycan metabolism; pectin degradation; 2-dehydro-3-deoxy-D-gluconate from pectin: step 1/5.</text>
</comment>
<dbReference type="PANTHER" id="PTHR31707">
    <property type="entry name" value="PECTINESTERASE"/>
    <property type="match status" value="1"/>
</dbReference>
<dbReference type="Pfam" id="PF04043">
    <property type="entry name" value="PMEI"/>
    <property type="match status" value="1"/>
</dbReference>
<evidence type="ECO:0000313" key="16">
    <source>
        <dbReference type="Proteomes" id="UP000215914"/>
    </source>
</evidence>
<evidence type="ECO:0000256" key="9">
    <source>
        <dbReference type="ARBA" id="ARBA00023316"/>
    </source>
</evidence>
<dbReference type="AlphaFoldDB" id="A0A251UGW6"/>
<evidence type="ECO:0000256" key="11">
    <source>
        <dbReference type="PROSITE-ProRule" id="PRU10040"/>
    </source>
</evidence>
<evidence type="ECO:0000313" key="14">
    <source>
        <dbReference type="EMBL" id="KAF5801703.1"/>
    </source>
</evidence>
<evidence type="ECO:0000256" key="10">
    <source>
        <dbReference type="ARBA" id="ARBA00047928"/>
    </source>
</evidence>
<dbReference type="GO" id="GO:0045490">
    <property type="term" value="P:pectin catabolic process"/>
    <property type="evidence" value="ECO:0007669"/>
    <property type="project" value="UniProtKB-UniRule"/>
</dbReference>
<evidence type="ECO:0000256" key="4">
    <source>
        <dbReference type="ARBA" id="ARBA00007786"/>
    </source>
</evidence>
<evidence type="ECO:0000256" key="8">
    <source>
        <dbReference type="ARBA" id="ARBA00023085"/>
    </source>
</evidence>
<dbReference type="InterPro" id="IPR033131">
    <property type="entry name" value="Pectinesterase_Asp_AS"/>
</dbReference>
<feature type="active site" evidence="11">
    <location>
        <position position="321"/>
    </location>
</feature>
<evidence type="ECO:0000313" key="15">
    <source>
        <dbReference type="EMBL" id="OTG22610.1"/>
    </source>
</evidence>
<dbReference type="SUPFAM" id="SSF51126">
    <property type="entry name" value="Pectin lyase-like"/>
    <property type="match status" value="1"/>
</dbReference>
<dbReference type="PROSITE" id="PS00503">
    <property type="entry name" value="PECTINESTERASE_2"/>
    <property type="match status" value="1"/>
</dbReference>
<dbReference type="InterPro" id="IPR035513">
    <property type="entry name" value="Invertase/methylesterase_inhib"/>
</dbReference>
<keyword evidence="7 12" id="KW-0378">Hydrolase</keyword>
<dbReference type="SUPFAM" id="SSF101148">
    <property type="entry name" value="Plant invertase/pectin methylesterase inhibitor"/>
    <property type="match status" value="1"/>
</dbReference>
<feature type="domain" description="Pectinesterase inhibitor" evidence="13">
    <location>
        <begin position="24"/>
        <end position="159"/>
    </location>
</feature>
<reference evidence="14" key="3">
    <citation type="submission" date="2020-06" db="EMBL/GenBank/DDBJ databases">
        <title>Helianthus annuus Genome sequencing and assembly Release 2.</title>
        <authorList>
            <person name="Gouzy J."/>
            <person name="Langlade N."/>
            <person name="Munos S."/>
        </authorList>
    </citation>
    <scope>NUCLEOTIDE SEQUENCE</scope>
    <source>
        <tissue evidence="14">Leaves</tissue>
    </source>
</reference>
<dbReference type="PROSITE" id="PS00800">
    <property type="entry name" value="PECTINESTERASE_1"/>
    <property type="match status" value="1"/>
</dbReference>
<feature type="signal peptide" evidence="12">
    <location>
        <begin position="1"/>
        <end position="23"/>
    </location>
</feature>
<keyword evidence="8 12" id="KW-0063">Aspartyl esterase</keyword>
<evidence type="ECO:0000256" key="5">
    <source>
        <dbReference type="ARBA" id="ARBA00013229"/>
    </source>
</evidence>
<keyword evidence="12" id="KW-0732">Signal</keyword>
<comment type="similarity">
    <text evidence="4">In the C-terminal section; belongs to the pectinesterase family.</text>
</comment>
<dbReference type="InterPro" id="IPR011050">
    <property type="entry name" value="Pectin_lyase_fold/virulence"/>
</dbReference>
<comment type="similarity">
    <text evidence="3">In the N-terminal section; belongs to the PMEI family.</text>
</comment>
<dbReference type="SMART" id="SM00856">
    <property type="entry name" value="PMEI"/>
    <property type="match status" value="1"/>
</dbReference>
<dbReference type="STRING" id="4232.A0A251UGW6"/>
<comment type="function">
    <text evidence="12">Acts in the modification of cell walls via demethylesterification of cell wall pectin.</text>
</comment>
<dbReference type="InterPro" id="IPR000070">
    <property type="entry name" value="Pectinesterase_cat"/>
</dbReference>
<evidence type="ECO:0000256" key="7">
    <source>
        <dbReference type="ARBA" id="ARBA00022801"/>
    </source>
</evidence>
<organism evidence="15 16">
    <name type="scientific">Helianthus annuus</name>
    <name type="common">Common sunflower</name>
    <dbReference type="NCBI Taxonomy" id="4232"/>
    <lineage>
        <taxon>Eukaryota</taxon>
        <taxon>Viridiplantae</taxon>
        <taxon>Streptophyta</taxon>
        <taxon>Embryophyta</taxon>
        <taxon>Tracheophyta</taxon>
        <taxon>Spermatophyta</taxon>
        <taxon>Magnoliopsida</taxon>
        <taxon>eudicotyledons</taxon>
        <taxon>Gunneridae</taxon>
        <taxon>Pentapetalae</taxon>
        <taxon>asterids</taxon>
        <taxon>campanulids</taxon>
        <taxon>Asterales</taxon>
        <taxon>Asteraceae</taxon>
        <taxon>Asteroideae</taxon>
        <taxon>Heliantheae alliance</taxon>
        <taxon>Heliantheae</taxon>
        <taxon>Helianthus</taxon>
    </lineage>
</organism>
<keyword evidence="15" id="KW-0456">Lyase</keyword>
<comment type="subcellular location">
    <subcellularLocation>
        <location evidence="1 12">Secreted</location>
        <location evidence="1 12">Cell wall</location>
    </subcellularLocation>
</comment>
<dbReference type="InterPro" id="IPR018040">
    <property type="entry name" value="Pectinesterase_Tyr_AS"/>
</dbReference>
<evidence type="ECO:0000256" key="12">
    <source>
        <dbReference type="RuleBase" id="RU000589"/>
    </source>
</evidence>
<sequence>MPNLHLIQFCCVTIFVFSTFCFCSNISICSQTPFTELCNSIIDDGFGSHKSRIRVSMSQAQDALKHVLARSQSTLDAQTNTTLMNCLKLYIDVINHINRSTTHMNPTDVEKWVEATTVNHSACLTGFKNSNISGLFVDLLAKNRHVANNFYMTRNDRAIQLAKRGATKANLVVAKDGSGDFNTITKAIEASEKKRIGIRRFIIYVKAGIYKENIIIKKSMINLMLIGDGIDATIITNNKSVYEGIPTNNTATVQVWGSAFVAVGITFENTAGPEKQQAIALLSASHLSVFYKCSFKGYQDTLCLLENSQFYRECDIYGTIDFIFGDASAVLQKCNIYVRKPLHGQENTITAQGRTNSRSNTGFVIHNSRVMPTHDLALTKGSVMTFLGRPWRDYSRVVYIKCYLDILIYPAGWLPYMGKSAFDKVYYAEYMNQGKGANTRGRVKWHGYHVLRNSVEAEQFSVRNFLHGMTWIPRTRVPFESHI</sequence>
<evidence type="ECO:0000259" key="13">
    <source>
        <dbReference type="SMART" id="SM00856"/>
    </source>
</evidence>
<dbReference type="Gene3D" id="2.160.20.10">
    <property type="entry name" value="Single-stranded right-handed beta-helix, Pectin lyase-like"/>
    <property type="match status" value="1"/>
</dbReference>
<keyword evidence="12" id="KW-0964">Secreted</keyword>
<dbReference type="GO" id="GO:0046910">
    <property type="term" value="F:pectinesterase inhibitor activity"/>
    <property type="evidence" value="ECO:0000318"/>
    <property type="project" value="GO_Central"/>
</dbReference>
<reference evidence="14 16" key="1">
    <citation type="journal article" date="2017" name="Nature">
        <title>The sunflower genome provides insights into oil metabolism, flowering and Asterid evolution.</title>
        <authorList>
            <person name="Badouin H."/>
            <person name="Gouzy J."/>
            <person name="Grassa C.J."/>
            <person name="Murat F."/>
            <person name="Staton S.E."/>
            <person name="Cottret L."/>
            <person name="Lelandais-Briere C."/>
            <person name="Owens G.L."/>
            <person name="Carrere S."/>
            <person name="Mayjonade B."/>
            <person name="Legrand L."/>
            <person name="Gill N."/>
            <person name="Kane N.C."/>
            <person name="Bowers J.E."/>
            <person name="Hubner S."/>
            <person name="Bellec A."/>
            <person name="Berard A."/>
            <person name="Berges H."/>
            <person name="Blanchet N."/>
            <person name="Boniface M.C."/>
            <person name="Brunel D."/>
            <person name="Catrice O."/>
            <person name="Chaidir N."/>
            <person name="Claudel C."/>
            <person name="Donnadieu C."/>
            <person name="Faraut T."/>
            <person name="Fievet G."/>
            <person name="Helmstetter N."/>
            <person name="King M."/>
            <person name="Knapp S.J."/>
            <person name="Lai Z."/>
            <person name="Le Paslier M.C."/>
            <person name="Lippi Y."/>
            <person name="Lorenzon L."/>
            <person name="Mandel J.R."/>
            <person name="Marage G."/>
            <person name="Marchand G."/>
            <person name="Marquand E."/>
            <person name="Bret-Mestries E."/>
            <person name="Morien E."/>
            <person name="Nambeesan S."/>
            <person name="Nguyen T."/>
            <person name="Pegot-Espagnet P."/>
            <person name="Pouilly N."/>
            <person name="Raftis F."/>
            <person name="Sallet E."/>
            <person name="Schiex T."/>
            <person name="Thomas J."/>
            <person name="Vandecasteele C."/>
            <person name="Vares D."/>
            <person name="Vear F."/>
            <person name="Vautrin S."/>
            <person name="Crespi M."/>
            <person name="Mangin B."/>
            <person name="Burke J.M."/>
            <person name="Salse J."/>
            <person name="Munos S."/>
            <person name="Vincourt P."/>
            <person name="Rieseberg L.H."/>
            <person name="Langlade N.B."/>
        </authorList>
    </citation>
    <scope>NUCLEOTIDE SEQUENCE [LARGE SCALE GENOMIC DNA]</scope>
    <source>
        <strain evidence="16">cv. SF193</strain>
        <tissue evidence="14">Leaves</tissue>
    </source>
</reference>
<keyword evidence="6 12" id="KW-0134">Cell wall</keyword>
<accession>A0A251UGW6</accession>
<protein>
    <recommendedName>
        <fullName evidence="5 12">Pectinesterase</fullName>
        <ecNumber evidence="5 12">3.1.1.11</ecNumber>
    </recommendedName>
</protein>
<dbReference type="InParanoid" id="A0A251UGW6"/>
<dbReference type="OMA" id="MTWIPRT"/>
<feature type="chain" id="PRO_5011822969" description="Pectinesterase" evidence="12">
    <location>
        <begin position="24"/>
        <end position="483"/>
    </location>
</feature>
<dbReference type="Gene3D" id="1.20.140.40">
    <property type="entry name" value="Invertase/pectin methylesterase inhibitor family protein"/>
    <property type="match status" value="1"/>
</dbReference>
<gene>
    <name evidence="15" type="ORF">HannXRQ_Chr06g0173411</name>
    <name evidence="14" type="ORF">HanXRQr2_Chr06g0251181</name>
</gene>
<dbReference type="UniPathway" id="UPA00545">
    <property type="reaction ID" value="UER00823"/>
</dbReference>
<evidence type="ECO:0000256" key="2">
    <source>
        <dbReference type="ARBA" id="ARBA00005184"/>
    </source>
</evidence>
<dbReference type="Gramene" id="mRNA:HanXRQr2_Chr06g0251181">
    <property type="protein sequence ID" value="mRNA:HanXRQr2_Chr06g0251181"/>
    <property type="gene ID" value="HanXRQr2_Chr06g0251181"/>
</dbReference>
<evidence type="ECO:0000256" key="1">
    <source>
        <dbReference type="ARBA" id="ARBA00004191"/>
    </source>
</evidence>
<keyword evidence="9 12" id="KW-0961">Cell wall biogenesis/degradation</keyword>
<dbReference type="GO" id="GO:0030599">
    <property type="term" value="F:pectinesterase activity"/>
    <property type="evidence" value="ECO:0000318"/>
    <property type="project" value="GO_Central"/>
</dbReference>
<dbReference type="Proteomes" id="UP000215914">
    <property type="component" value="Chromosome 6"/>
</dbReference>
<dbReference type="FunFam" id="2.160.20.10:FF:000001">
    <property type="entry name" value="Pectinesterase"/>
    <property type="match status" value="1"/>
</dbReference>
<dbReference type="GO" id="GO:0016829">
    <property type="term" value="F:lyase activity"/>
    <property type="evidence" value="ECO:0007669"/>
    <property type="project" value="UniProtKB-KW"/>
</dbReference>
<dbReference type="EMBL" id="MNCJ02000321">
    <property type="protein sequence ID" value="KAF5801703.1"/>
    <property type="molecule type" value="Genomic_DNA"/>
</dbReference>
<dbReference type="EC" id="3.1.1.11" evidence="5 12"/>
<dbReference type="Pfam" id="PF01095">
    <property type="entry name" value="Pectinesterase"/>
    <property type="match status" value="1"/>
</dbReference>
<evidence type="ECO:0000256" key="3">
    <source>
        <dbReference type="ARBA" id="ARBA00006027"/>
    </source>
</evidence>
<dbReference type="EMBL" id="CM007895">
    <property type="protein sequence ID" value="OTG22610.1"/>
    <property type="molecule type" value="Genomic_DNA"/>
</dbReference>
<name>A0A251UGW6_HELAN</name>
<dbReference type="InterPro" id="IPR006501">
    <property type="entry name" value="Pectinesterase_inhib_dom"/>
</dbReference>
<keyword evidence="16" id="KW-1185">Reference proteome</keyword>
<reference evidence="15" key="2">
    <citation type="submission" date="2017-02" db="EMBL/GenBank/DDBJ databases">
        <title>Sunflower complete genome.</title>
        <authorList>
            <person name="Langlade N."/>
            <person name="Munos S."/>
        </authorList>
    </citation>
    <scope>NUCLEOTIDE SEQUENCE [LARGE SCALE GENOMIC DNA]</scope>
    <source>
        <tissue evidence="15">Leaves</tissue>
    </source>
</reference>
<dbReference type="InterPro" id="IPR012334">
    <property type="entry name" value="Pectin_lyas_fold"/>
</dbReference>